<evidence type="ECO:0000256" key="4">
    <source>
        <dbReference type="ARBA" id="ARBA00022989"/>
    </source>
</evidence>
<evidence type="ECO:0000256" key="1">
    <source>
        <dbReference type="ARBA" id="ARBA00004651"/>
    </source>
</evidence>
<evidence type="ECO:0000256" key="3">
    <source>
        <dbReference type="ARBA" id="ARBA00022692"/>
    </source>
</evidence>
<keyword evidence="2" id="KW-1003">Cell membrane</keyword>
<comment type="caution">
    <text evidence="8">The sequence shown here is derived from an EMBL/GenBank/DDBJ whole genome shotgun (WGS) entry which is preliminary data.</text>
</comment>
<keyword evidence="9" id="KW-1185">Reference proteome</keyword>
<feature type="domain" description="RDD" evidence="7">
    <location>
        <begin position="55"/>
        <end position="196"/>
    </location>
</feature>
<dbReference type="InterPro" id="IPR010432">
    <property type="entry name" value="RDD"/>
</dbReference>
<protein>
    <submittedName>
        <fullName evidence="8">RDD family membrane protein YckC</fullName>
    </submittedName>
</protein>
<evidence type="ECO:0000313" key="8">
    <source>
        <dbReference type="EMBL" id="MDH6197735.1"/>
    </source>
</evidence>
<reference evidence="8 9" key="1">
    <citation type="submission" date="2023-04" db="EMBL/GenBank/DDBJ databases">
        <title>Forest soil microbial communities from Buena Vista Peninsula, Colon Province, Panama.</title>
        <authorList>
            <person name="Bouskill N."/>
        </authorList>
    </citation>
    <scope>NUCLEOTIDE SEQUENCE [LARGE SCALE GENOMIC DNA]</scope>
    <source>
        <strain evidence="8 9">AC80</strain>
    </source>
</reference>
<comment type="subcellular location">
    <subcellularLocation>
        <location evidence="1">Cell membrane</location>
        <topology evidence="1">Multi-pass membrane protein</topology>
    </subcellularLocation>
</comment>
<dbReference type="Proteomes" id="UP001160130">
    <property type="component" value="Unassembled WGS sequence"/>
</dbReference>
<accession>A0ABT6L6Z4</accession>
<dbReference type="EMBL" id="JARXVE010000007">
    <property type="protein sequence ID" value="MDH6197735.1"/>
    <property type="molecule type" value="Genomic_DNA"/>
</dbReference>
<evidence type="ECO:0000313" key="9">
    <source>
        <dbReference type="Proteomes" id="UP001160130"/>
    </source>
</evidence>
<evidence type="ECO:0000256" key="5">
    <source>
        <dbReference type="ARBA" id="ARBA00023136"/>
    </source>
</evidence>
<dbReference type="InterPro" id="IPR051791">
    <property type="entry name" value="Pra-immunoreactive"/>
</dbReference>
<proteinExistence type="predicted"/>
<organism evidence="8 9">
    <name type="scientific">Mycolicibacterium frederiksbergense</name>
    <dbReference type="NCBI Taxonomy" id="117567"/>
    <lineage>
        <taxon>Bacteria</taxon>
        <taxon>Bacillati</taxon>
        <taxon>Actinomycetota</taxon>
        <taxon>Actinomycetes</taxon>
        <taxon>Mycobacteriales</taxon>
        <taxon>Mycobacteriaceae</taxon>
        <taxon>Mycolicibacterium</taxon>
    </lineage>
</organism>
<evidence type="ECO:0000259" key="7">
    <source>
        <dbReference type="Pfam" id="PF06271"/>
    </source>
</evidence>
<dbReference type="RefSeq" id="WP_280834315.1">
    <property type="nucleotide sequence ID" value="NZ_JARXVE010000007.1"/>
</dbReference>
<dbReference type="PANTHER" id="PTHR36115:SF6">
    <property type="entry name" value="PROLINE-RICH ANTIGEN HOMOLOG"/>
    <property type="match status" value="1"/>
</dbReference>
<dbReference type="Pfam" id="PF06271">
    <property type="entry name" value="RDD"/>
    <property type="match status" value="1"/>
</dbReference>
<feature type="transmembrane region" description="Helical" evidence="6">
    <location>
        <begin position="102"/>
        <end position="126"/>
    </location>
</feature>
<feature type="transmembrane region" description="Helical" evidence="6">
    <location>
        <begin position="70"/>
        <end position="90"/>
    </location>
</feature>
<keyword evidence="4 6" id="KW-1133">Transmembrane helix</keyword>
<keyword evidence="5 6" id="KW-0472">Membrane</keyword>
<gene>
    <name evidence="8" type="ORF">M2272_004390</name>
</gene>
<dbReference type="PANTHER" id="PTHR36115">
    <property type="entry name" value="PROLINE-RICH ANTIGEN HOMOLOG-RELATED"/>
    <property type="match status" value="1"/>
</dbReference>
<evidence type="ECO:0000256" key="6">
    <source>
        <dbReference type="SAM" id="Phobius"/>
    </source>
</evidence>
<sequence length="229" mass="24492">MTQPPPGYGYDPNAYQPSPYGAAPAGYPNPYGAAPAGYPSPQWNYGPPVPNPHAYTSWLDRVLASVIDQLPMVAIIGVGYGLMMVGILTVDSTTDSGTGEPSGFAIGLLFLGMLAMFAGAIAYWVWNFGYRQGTTGQSIGKKAMKFKVISEKTGQPVGFGMSVVRQMAHQLDALFYIGYLMPLWDSKRQTIADKIMTTVCVPAPVPTAPVMPTMPAMGDGPNPYGYPPR</sequence>
<keyword evidence="3 6" id="KW-0812">Transmembrane</keyword>
<name>A0ABT6L6Z4_9MYCO</name>
<evidence type="ECO:0000256" key="2">
    <source>
        <dbReference type="ARBA" id="ARBA00022475"/>
    </source>
</evidence>